<dbReference type="PROSITE" id="PS51770">
    <property type="entry name" value="HOTDOG_ACOT"/>
    <property type="match status" value="1"/>
</dbReference>
<name>Q6MM21_BDEBA</name>
<dbReference type="Pfam" id="PF03061">
    <property type="entry name" value="4HBT"/>
    <property type="match status" value="1"/>
</dbReference>
<dbReference type="Gene3D" id="3.10.129.10">
    <property type="entry name" value="Hotdog Thioesterase"/>
    <property type="match status" value="1"/>
</dbReference>
<dbReference type="CDD" id="cd03442">
    <property type="entry name" value="BFIT_BACH"/>
    <property type="match status" value="1"/>
</dbReference>
<organism evidence="5 6">
    <name type="scientific">Bdellovibrio bacteriovorus (strain ATCC 15356 / DSM 50701 / NCIMB 9529 / HD100)</name>
    <dbReference type="NCBI Taxonomy" id="264462"/>
    <lineage>
        <taxon>Bacteria</taxon>
        <taxon>Pseudomonadati</taxon>
        <taxon>Bdellovibrionota</taxon>
        <taxon>Bdellovibrionia</taxon>
        <taxon>Bdellovibrionales</taxon>
        <taxon>Pseudobdellovibrionaceae</taxon>
        <taxon>Bdellovibrio</taxon>
    </lineage>
</organism>
<keyword evidence="2 3" id="KW-0378">Hydrolase</keyword>
<dbReference type="InterPro" id="IPR029069">
    <property type="entry name" value="HotDog_dom_sf"/>
</dbReference>
<dbReference type="GO" id="GO:0052816">
    <property type="term" value="F:long-chain fatty acyl-CoA hydrolase activity"/>
    <property type="evidence" value="ECO:0007669"/>
    <property type="project" value="TreeGrafter"/>
</dbReference>
<dbReference type="InterPro" id="IPR033120">
    <property type="entry name" value="HOTDOG_ACOT"/>
</dbReference>
<dbReference type="STRING" id="264462.Bd1827"/>
<dbReference type="GO" id="GO:0006637">
    <property type="term" value="P:acyl-CoA metabolic process"/>
    <property type="evidence" value="ECO:0007669"/>
    <property type="project" value="TreeGrafter"/>
</dbReference>
<dbReference type="AlphaFoldDB" id="Q6MM21"/>
<dbReference type="InterPro" id="IPR006683">
    <property type="entry name" value="Thioestr_dom"/>
</dbReference>
<evidence type="ECO:0000313" key="6">
    <source>
        <dbReference type="Proteomes" id="UP000008080"/>
    </source>
</evidence>
<dbReference type="KEGG" id="bba:Bd1827"/>
<protein>
    <submittedName>
        <fullName evidence="5">Acyl-CoA thioester hydrolase</fullName>
        <ecNumber evidence="5">3.1.2.-</ecNumber>
    </submittedName>
</protein>
<proteinExistence type="inferred from homology"/>
<reference evidence="5 6" key="1">
    <citation type="journal article" date="2004" name="Science">
        <title>A predator unmasked: life cycle of Bdellovibrio bacteriovorus from a genomic perspective.</title>
        <authorList>
            <person name="Rendulic S."/>
            <person name="Jagtap P."/>
            <person name="Rosinus A."/>
            <person name="Eppinger M."/>
            <person name="Baar C."/>
            <person name="Lanz C."/>
            <person name="Keller H."/>
            <person name="Lambert C."/>
            <person name="Evans K.J."/>
            <person name="Goesmann A."/>
            <person name="Meyer F."/>
            <person name="Sockett R.E."/>
            <person name="Schuster S.C."/>
        </authorList>
    </citation>
    <scope>NUCLEOTIDE SEQUENCE [LARGE SCALE GENOMIC DNA]</scope>
    <source>
        <strain evidence="6">ATCC 15356 / DSM 50701 / NCIMB 9529 / HD100</strain>
    </source>
</reference>
<evidence type="ECO:0000256" key="2">
    <source>
        <dbReference type="ARBA" id="ARBA00022801"/>
    </source>
</evidence>
<keyword evidence="6" id="KW-1185">Reference proteome</keyword>
<evidence type="ECO:0000256" key="1">
    <source>
        <dbReference type="ARBA" id="ARBA00010458"/>
    </source>
</evidence>
<dbReference type="SUPFAM" id="SSF54637">
    <property type="entry name" value="Thioesterase/thiol ester dehydrase-isomerase"/>
    <property type="match status" value="1"/>
</dbReference>
<dbReference type="eggNOG" id="COG1607">
    <property type="taxonomic scope" value="Bacteria"/>
</dbReference>
<evidence type="ECO:0000313" key="5">
    <source>
        <dbReference type="EMBL" id="CAE79685.1"/>
    </source>
</evidence>
<dbReference type="EC" id="3.1.2.-" evidence="5"/>
<comment type="similarity">
    <text evidence="1">Belongs to the acyl coenzyme A hydrolase family.</text>
</comment>
<gene>
    <name evidence="5" type="ordered locus">Bd1827</name>
</gene>
<dbReference type="GO" id="GO:0005737">
    <property type="term" value="C:cytoplasm"/>
    <property type="evidence" value="ECO:0007669"/>
    <property type="project" value="TreeGrafter"/>
</dbReference>
<dbReference type="Proteomes" id="UP000008080">
    <property type="component" value="Chromosome"/>
</dbReference>
<feature type="domain" description="HotDog ACOT-type" evidence="4">
    <location>
        <begin position="24"/>
        <end position="136"/>
    </location>
</feature>
<evidence type="ECO:0000256" key="3">
    <source>
        <dbReference type="PROSITE-ProRule" id="PRU01106"/>
    </source>
</evidence>
<accession>Q6MM21</accession>
<evidence type="ECO:0000259" key="4">
    <source>
        <dbReference type="PROSITE" id="PS51770"/>
    </source>
</evidence>
<dbReference type="HOGENOM" id="CLU_050164_3_2_7"/>
<dbReference type="EMBL" id="BX842651">
    <property type="protein sequence ID" value="CAE79685.1"/>
    <property type="molecule type" value="Genomic_DNA"/>
</dbReference>
<sequence>MWRHRPALCFLERGCILAASKTVSSSQVVMTQLVLPSHTNSLGSVFGGTIMSWIDICAAICSQRHCNKETVTASIDRLDFVAPVYKGWVVNLKASVNYTSRTSMEVGVRVDAENPKTGETFHTASAYLTFVALGSMGKPTEVPGLVLESDDDKRRFEQAKKRREIRLQNKTR</sequence>
<dbReference type="PANTHER" id="PTHR11049">
    <property type="entry name" value="ACYL COENZYME A THIOESTER HYDROLASE"/>
    <property type="match status" value="1"/>
</dbReference>
<dbReference type="InterPro" id="IPR040170">
    <property type="entry name" value="Cytosol_ACT"/>
</dbReference>